<feature type="non-terminal residue" evidence="3">
    <location>
        <position position="1"/>
    </location>
</feature>
<dbReference type="AlphaFoldDB" id="A0AAN9A083"/>
<feature type="non-terminal residue" evidence="3">
    <location>
        <position position="363"/>
    </location>
</feature>
<evidence type="ECO:0000256" key="1">
    <source>
        <dbReference type="SAM" id="Coils"/>
    </source>
</evidence>
<protein>
    <submittedName>
        <fullName evidence="3">Uncharacterized protein</fullName>
    </submittedName>
</protein>
<feature type="compositionally biased region" description="Basic and acidic residues" evidence="2">
    <location>
        <begin position="108"/>
        <end position="125"/>
    </location>
</feature>
<proteinExistence type="predicted"/>
<evidence type="ECO:0000313" key="4">
    <source>
        <dbReference type="Proteomes" id="UP001381693"/>
    </source>
</evidence>
<dbReference type="EMBL" id="JAXCGZ010018296">
    <property type="protein sequence ID" value="KAK7067450.1"/>
    <property type="molecule type" value="Genomic_DNA"/>
</dbReference>
<dbReference type="Proteomes" id="UP001381693">
    <property type="component" value="Unassembled WGS sequence"/>
</dbReference>
<gene>
    <name evidence="3" type="ORF">SK128_020331</name>
</gene>
<comment type="caution">
    <text evidence="3">The sequence shown here is derived from an EMBL/GenBank/DDBJ whole genome shotgun (WGS) entry which is preliminary data.</text>
</comment>
<sequence length="363" mass="41029">VENLLTEQRGINMDESINNMQLPFTLVPETGCCRECTAKAVNHILYIERLKNLHKDAKREAKRHHEESTQVIGTETLEYWPRLALSAYMRESGLDTEDDEMENGNELGKIKSEEDEKSEMDDTKGGRPNQKHLNGENVDKDTVTSSCDIVKSVPVIESKDNGCDSQLVSTSAGKVCDTPISETVKDSSSEVTDAITDAERQSKELKETTKELQLFNEDIVCPHNLESPSNVSCRIPKSLASEIMELCKDLIHPAIYQEDFGPCADCMAQLENCKQACSSGLHQKKQLMNLFRDIKRPHPMRDRGKNFFVVSKEFILEWKSYIRSCERGEYQVLQPQTLDNSSLLCTHGTVLFPVFALQPHELT</sequence>
<name>A0AAN9A083_HALRR</name>
<keyword evidence="4" id="KW-1185">Reference proteome</keyword>
<accession>A0AAN9A083</accession>
<feature type="compositionally biased region" description="Acidic residues" evidence="2">
    <location>
        <begin position="94"/>
        <end position="103"/>
    </location>
</feature>
<evidence type="ECO:0000256" key="2">
    <source>
        <dbReference type="SAM" id="MobiDB-lite"/>
    </source>
</evidence>
<organism evidence="3 4">
    <name type="scientific">Halocaridina rubra</name>
    <name type="common">Hawaiian red shrimp</name>
    <dbReference type="NCBI Taxonomy" id="373956"/>
    <lineage>
        <taxon>Eukaryota</taxon>
        <taxon>Metazoa</taxon>
        <taxon>Ecdysozoa</taxon>
        <taxon>Arthropoda</taxon>
        <taxon>Crustacea</taxon>
        <taxon>Multicrustacea</taxon>
        <taxon>Malacostraca</taxon>
        <taxon>Eumalacostraca</taxon>
        <taxon>Eucarida</taxon>
        <taxon>Decapoda</taxon>
        <taxon>Pleocyemata</taxon>
        <taxon>Caridea</taxon>
        <taxon>Atyoidea</taxon>
        <taxon>Atyidae</taxon>
        <taxon>Halocaridina</taxon>
    </lineage>
</organism>
<evidence type="ECO:0000313" key="3">
    <source>
        <dbReference type="EMBL" id="KAK7067450.1"/>
    </source>
</evidence>
<reference evidence="3 4" key="1">
    <citation type="submission" date="2023-11" db="EMBL/GenBank/DDBJ databases">
        <title>Halocaridina rubra genome assembly.</title>
        <authorList>
            <person name="Smith C."/>
        </authorList>
    </citation>
    <scope>NUCLEOTIDE SEQUENCE [LARGE SCALE GENOMIC DNA]</scope>
    <source>
        <strain evidence="3">EP-1</strain>
        <tissue evidence="3">Whole</tissue>
    </source>
</reference>
<feature type="compositionally biased region" description="Basic and acidic residues" evidence="2">
    <location>
        <begin position="133"/>
        <end position="142"/>
    </location>
</feature>
<feature type="coiled-coil region" evidence="1">
    <location>
        <begin position="188"/>
        <end position="218"/>
    </location>
</feature>
<feature type="region of interest" description="Disordered" evidence="2">
    <location>
        <begin position="94"/>
        <end position="143"/>
    </location>
</feature>
<keyword evidence="1" id="KW-0175">Coiled coil</keyword>